<keyword evidence="7" id="KW-0119">Carbohydrate metabolism</keyword>
<dbReference type="Gene3D" id="3.20.20.80">
    <property type="entry name" value="Glycosidases"/>
    <property type="match status" value="1"/>
</dbReference>
<dbReference type="InterPro" id="IPR017853">
    <property type="entry name" value="GH"/>
</dbReference>
<evidence type="ECO:0000256" key="8">
    <source>
        <dbReference type="RuleBase" id="RU000489"/>
    </source>
</evidence>
<accession>A0AAP0AUZ0</accession>
<dbReference type="FunFam" id="3.20.20.80:FF:000015">
    <property type="entry name" value="Acidic endochitinase SE2"/>
    <property type="match status" value="1"/>
</dbReference>
<comment type="catalytic activity">
    <reaction evidence="1">
        <text>Random endo-hydrolysis of N-acetyl-beta-D-glucosaminide (1-&gt;4)-beta-linkages in chitin and chitodextrins.</text>
        <dbReference type="EC" id="3.2.1.14"/>
    </reaction>
</comment>
<dbReference type="SUPFAM" id="SSF51445">
    <property type="entry name" value="(Trans)glycosidases"/>
    <property type="match status" value="1"/>
</dbReference>
<dbReference type="GO" id="GO:0005576">
    <property type="term" value="C:extracellular region"/>
    <property type="evidence" value="ECO:0007669"/>
    <property type="project" value="TreeGrafter"/>
</dbReference>
<protein>
    <recommendedName>
        <fullName evidence="2">chitinase</fullName>
        <ecNumber evidence="2">3.2.1.14</ecNumber>
    </recommendedName>
</protein>
<evidence type="ECO:0000313" key="13">
    <source>
        <dbReference type="Proteomes" id="UP001418222"/>
    </source>
</evidence>
<evidence type="ECO:0000256" key="7">
    <source>
        <dbReference type="ARBA" id="ARBA00023326"/>
    </source>
</evidence>
<sequence length="295" mass="30565">MAATRSGLAILFLLSFVAAAQAGTIAVYWGQNGDEGTLADACNSGLYSYVLISFLSTFGNGQTPQLNLAGHCDAASGGCAGLSGDIQSCQGRGIKILLSIGGSGGSYILSTQDDASQVAAYIWNNYLGGQSSSRPLGGAVLDGVDFDIESGSPDHYDDLANYLSAYSNQGKKVYLTAAPQCPFPDAWDGKALATGLFDFVWIQFYNNPGCEYSGGDATSLTNAWNQWIGGIQAGEFFVGLPASPQAAQSGFIPAGDLTSTVLPAVKGSSKYGGVMLWSRYYDAQSGYSAAISSSV</sequence>
<dbReference type="GO" id="GO:0000272">
    <property type="term" value="P:polysaccharide catabolic process"/>
    <property type="evidence" value="ECO:0007669"/>
    <property type="project" value="UniProtKB-KW"/>
</dbReference>
<gene>
    <name evidence="12" type="ORF">KSP39_PZI022568</name>
</gene>
<dbReference type="InterPro" id="IPR001579">
    <property type="entry name" value="Glyco_hydro_18_chit_AS"/>
</dbReference>
<evidence type="ECO:0000256" key="5">
    <source>
        <dbReference type="ARBA" id="ARBA00023157"/>
    </source>
</evidence>
<dbReference type="PROSITE" id="PS01095">
    <property type="entry name" value="GH18_1"/>
    <property type="match status" value="1"/>
</dbReference>
<evidence type="ECO:0000256" key="1">
    <source>
        <dbReference type="ARBA" id="ARBA00000822"/>
    </source>
</evidence>
<dbReference type="AlphaFoldDB" id="A0AAP0AUZ0"/>
<dbReference type="EC" id="3.2.1.14" evidence="2"/>
<evidence type="ECO:0000256" key="6">
    <source>
        <dbReference type="ARBA" id="ARBA00023295"/>
    </source>
</evidence>
<dbReference type="InterPro" id="IPR045321">
    <property type="entry name" value="Cts1-like"/>
</dbReference>
<organism evidence="12 13">
    <name type="scientific">Platanthera zijinensis</name>
    <dbReference type="NCBI Taxonomy" id="2320716"/>
    <lineage>
        <taxon>Eukaryota</taxon>
        <taxon>Viridiplantae</taxon>
        <taxon>Streptophyta</taxon>
        <taxon>Embryophyta</taxon>
        <taxon>Tracheophyta</taxon>
        <taxon>Spermatophyta</taxon>
        <taxon>Magnoliopsida</taxon>
        <taxon>Liliopsida</taxon>
        <taxon>Asparagales</taxon>
        <taxon>Orchidaceae</taxon>
        <taxon>Orchidoideae</taxon>
        <taxon>Orchideae</taxon>
        <taxon>Orchidinae</taxon>
        <taxon>Platanthera</taxon>
    </lineage>
</organism>
<feature type="domain" description="GH18" evidence="11">
    <location>
        <begin position="23"/>
        <end position="295"/>
    </location>
</feature>
<keyword evidence="3 8" id="KW-0378">Hydrolase</keyword>
<keyword evidence="5" id="KW-1015">Disulfide bond</keyword>
<keyword evidence="7" id="KW-0624">Polysaccharide degradation</keyword>
<evidence type="ECO:0000256" key="4">
    <source>
        <dbReference type="ARBA" id="ARBA00023024"/>
    </source>
</evidence>
<keyword evidence="6 8" id="KW-0326">Glycosidase</keyword>
<dbReference type="PROSITE" id="PS51910">
    <property type="entry name" value="GH18_2"/>
    <property type="match status" value="1"/>
</dbReference>
<dbReference type="InterPro" id="IPR001223">
    <property type="entry name" value="Glyco_hydro18_cat"/>
</dbReference>
<feature type="signal peptide" evidence="10">
    <location>
        <begin position="1"/>
        <end position="22"/>
    </location>
</feature>
<proteinExistence type="inferred from homology"/>
<dbReference type="PANTHER" id="PTHR45708:SF49">
    <property type="entry name" value="ENDOCHITINASE"/>
    <property type="match status" value="1"/>
</dbReference>
<dbReference type="Proteomes" id="UP001418222">
    <property type="component" value="Unassembled WGS sequence"/>
</dbReference>
<evidence type="ECO:0000256" key="10">
    <source>
        <dbReference type="SAM" id="SignalP"/>
    </source>
</evidence>
<dbReference type="InterPro" id="IPR050542">
    <property type="entry name" value="Glycosyl_Hydrlase18_Chitinase"/>
</dbReference>
<keyword evidence="13" id="KW-1185">Reference proteome</keyword>
<name>A0AAP0AUZ0_9ASPA</name>
<keyword evidence="4" id="KW-0146">Chitin degradation</keyword>
<keyword evidence="10" id="KW-0732">Signal</keyword>
<dbReference type="GO" id="GO:0008843">
    <property type="term" value="F:endochitinase activity"/>
    <property type="evidence" value="ECO:0007669"/>
    <property type="project" value="UniProtKB-EC"/>
</dbReference>
<dbReference type="PANTHER" id="PTHR45708">
    <property type="entry name" value="ENDOCHITINASE"/>
    <property type="match status" value="1"/>
</dbReference>
<evidence type="ECO:0000256" key="9">
    <source>
        <dbReference type="RuleBase" id="RU004453"/>
    </source>
</evidence>
<reference evidence="12 13" key="1">
    <citation type="journal article" date="2022" name="Nat. Plants">
        <title>Genomes of leafy and leafless Platanthera orchids illuminate the evolution of mycoheterotrophy.</title>
        <authorList>
            <person name="Li M.H."/>
            <person name="Liu K.W."/>
            <person name="Li Z."/>
            <person name="Lu H.C."/>
            <person name="Ye Q.L."/>
            <person name="Zhang D."/>
            <person name="Wang J.Y."/>
            <person name="Li Y.F."/>
            <person name="Zhong Z.M."/>
            <person name="Liu X."/>
            <person name="Yu X."/>
            <person name="Liu D.K."/>
            <person name="Tu X.D."/>
            <person name="Liu B."/>
            <person name="Hao Y."/>
            <person name="Liao X.Y."/>
            <person name="Jiang Y.T."/>
            <person name="Sun W.H."/>
            <person name="Chen J."/>
            <person name="Chen Y.Q."/>
            <person name="Ai Y."/>
            <person name="Zhai J.W."/>
            <person name="Wu S.S."/>
            <person name="Zhou Z."/>
            <person name="Hsiao Y.Y."/>
            <person name="Wu W.L."/>
            <person name="Chen Y.Y."/>
            <person name="Lin Y.F."/>
            <person name="Hsu J.L."/>
            <person name="Li C.Y."/>
            <person name="Wang Z.W."/>
            <person name="Zhao X."/>
            <person name="Zhong W.Y."/>
            <person name="Ma X.K."/>
            <person name="Ma L."/>
            <person name="Huang J."/>
            <person name="Chen G.Z."/>
            <person name="Huang M.Z."/>
            <person name="Huang L."/>
            <person name="Peng D.H."/>
            <person name="Luo Y.B."/>
            <person name="Zou S.Q."/>
            <person name="Chen S.P."/>
            <person name="Lan S."/>
            <person name="Tsai W.C."/>
            <person name="Van de Peer Y."/>
            <person name="Liu Z.J."/>
        </authorList>
    </citation>
    <scope>NUCLEOTIDE SEQUENCE [LARGE SCALE GENOMIC DNA]</scope>
    <source>
        <strain evidence="12">Lor287</strain>
    </source>
</reference>
<evidence type="ECO:0000256" key="2">
    <source>
        <dbReference type="ARBA" id="ARBA00012729"/>
    </source>
</evidence>
<dbReference type="Pfam" id="PF00704">
    <property type="entry name" value="Glyco_hydro_18"/>
    <property type="match status" value="1"/>
</dbReference>
<evidence type="ECO:0000256" key="3">
    <source>
        <dbReference type="ARBA" id="ARBA00022801"/>
    </source>
</evidence>
<dbReference type="EMBL" id="JBBWWQ010000020">
    <property type="protein sequence ID" value="KAK8916250.1"/>
    <property type="molecule type" value="Genomic_DNA"/>
</dbReference>
<comment type="similarity">
    <text evidence="9">Belongs to the glycosyl hydrolase 18 family.</text>
</comment>
<dbReference type="GO" id="GO:0006032">
    <property type="term" value="P:chitin catabolic process"/>
    <property type="evidence" value="ECO:0007669"/>
    <property type="project" value="UniProtKB-KW"/>
</dbReference>
<feature type="chain" id="PRO_5042931576" description="chitinase" evidence="10">
    <location>
        <begin position="23"/>
        <end position="295"/>
    </location>
</feature>
<evidence type="ECO:0000313" key="12">
    <source>
        <dbReference type="EMBL" id="KAK8916250.1"/>
    </source>
</evidence>
<evidence type="ECO:0000259" key="11">
    <source>
        <dbReference type="PROSITE" id="PS51910"/>
    </source>
</evidence>
<comment type="caution">
    <text evidence="12">The sequence shown here is derived from an EMBL/GenBank/DDBJ whole genome shotgun (WGS) entry which is preliminary data.</text>
</comment>
<dbReference type="CDD" id="cd02877">
    <property type="entry name" value="GH18_hevamine_XipI_class_III"/>
    <property type="match status" value="1"/>
</dbReference>